<feature type="transmembrane region" description="Helical" evidence="6">
    <location>
        <begin position="260"/>
        <end position="284"/>
    </location>
</feature>
<keyword evidence="4 6" id="KW-1133">Transmembrane helix</keyword>
<comment type="caution">
    <text evidence="7">The sequence shown here is derived from an EMBL/GenBank/DDBJ whole genome shotgun (WGS) entry which is preliminary data.</text>
</comment>
<proteinExistence type="predicted"/>
<keyword evidence="8" id="KW-1185">Reference proteome</keyword>
<name>A0A1Z5JQT4_FISSO</name>
<dbReference type="AlphaFoldDB" id="A0A1Z5JQT4"/>
<accession>A0A1Z5JQT4</accession>
<dbReference type="FunCoup" id="A0A1Z5JQT4">
    <property type="interactions" value="740"/>
</dbReference>
<evidence type="ECO:0000256" key="3">
    <source>
        <dbReference type="ARBA" id="ARBA00022692"/>
    </source>
</evidence>
<dbReference type="Proteomes" id="UP000198406">
    <property type="component" value="Unassembled WGS sequence"/>
</dbReference>
<dbReference type="GO" id="GO:0000139">
    <property type="term" value="C:Golgi membrane"/>
    <property type="evidence" value="ECO:0007669"/>
    <property type="project" value="TreeGrafter"/>
</dbReference>
<feature type="transmembrane region" description="Helical" evidence="6">
    <location>
        <begin position="219"/>
        <end position="240"/>
    </location>
</feature>
<protein>
    <submittedName>
        <fullName evidence="7">Solute carrier family 35 (Adenosine 3'-phospho 5'-phosphosulfate transporter), member B2</fullName>
    </submittedName>
</protein>
<dbReference type="PANTHER" id="PTHR10778:SF13">
    <property type="entry name" value="ADENOSINE 3'-PHOSPHO 5'-PHOSPHOSULFATE TRANSPORTER 1"/>
    <property type="match status" value="1"/>
</dbReference>
<evidence type="ECO:0000313" key="8">
    <source>
        <dbReference type="Proteomes" id="UP000198406"/>
    </source>
</evidence>
<feature type="transmembrane region" description="Helical" evidence="6">
    <location>
        <begin position="58"/>
        <end position="78"/>
    </location>
</feature>
<evidence type="ECO:0000313" key="7">
    <source>
        <dbReference type="EMBL" id="GAX16222.1"/>
    </source>
</evidence>
<dbReference type="InterPro" id="IPR013657">
    <property type="entry name" value="SCL35B1-4/HUT1"/>
</dbReference>
<keyword evidence="3 6" id="KW-0812">Transmembrane</keyword>
<keyword evidence="5 6" id="KW-0472">Membrane</keyword>
<dbReference type="GO" id="GO:0005789">
    <property type="term" value="C:endoplasmic reticulum membrane"/>
    <property type="evidence" value="ECO:0007669"/>
    <property type="project" value="TreeGrafter"/>
</dbReference>
<feature type="transmembrane region" description="Helical" evidence="6">
    <location>
        <begin position="335"/>
        <end position="363"/>
    </location>
</feature>
<dbReference type="InParanoid" id="A0A1Z5JQT4"/>
<comment type="subcellular location">
    <subcellularLocation>
        <location evidence="1">Membrane</location>
        <topology evidence="1">Multi-pass membrane protein</topology>
    </subcellularLocation>
</comment>
<feature type="transmembrane region" description="Helical" evidence="6">
    <location>
        <begin position="296"/>
        <end position="315"/>
    </location>
</feature>
<dbReference type="GO" id="GO:0046964">
    <property type="term" value="F:3'-phosphoadenosine 5'-phosphosulfate transmembrane transporter activity"/>
    <property type="evidence" value="ECO:0007669"/>
    <property type="project" value="TreeGrafter"/>
</dbReference>
<dbReference type="Pfam" id="PF08449">
    <property type="entry name" value="UAA"/>
    <property type="match status" value="1"/>
</dbReference>
<dbReference type="EMBL" id="BDSP01000102">
    <property type="protein sequence ID" value="GAX16222.1"/>
    <property type="molecule type" value="Genomic_DNA"/>
</dbReference>
<feature type="transmembrane region" description="Helical" evidence="6">
    <location>
        <begin position="190"/>
        <end position="207"/>
    </location>
</feature>
<gene>
    <name evidence="7" type="ORF">FisN_3Hh296</name>
</gene>
<evidence type="ECO:0000256" key="1">
    <source>
        <dbReference type="ARBA" id="ARBA00004141"/>
    </source>
</evidence>
<dbReference type="PANTHER" id="PTHR10778">
    <property type="entry name" value="SOLUTE CARRIER FAMILY 35 MEMBER B"/>
    <property type="match status" value="1"/>
</dbReference>
<evidence type="ECO:0000256" key="4">
    <source>
        <dbReference type="ARBA" id="ARBA00022989"/>
    </source>
</evidence>
<dbReference type="InterPro" id="IPR037185">
    <property type="entry name" value="EmrE-like"/>
</dbReference>
<sequence>MAKAVNSSNMQKDSQMQSVPVSPVSAPWNGMANNISYFNVDGFFAKYFESNPDFFKQAFKLAFCFFGLQISYLSWGYLQELIMTTQFTPTPRVPDGKFPSAAFCVFSNRFLALMISLVIVKVKHGKYFAVAPAYAFTPCALSNTVSSYCQYLSLRYVSFPVQTVFKSSKIIPVMIMGKLLKKESYSWNKYAEAFLITLGVAIFSVLSKESKGGDEGAGAEFVGLLVMICYVFSDCFTSQWQDKVYSQYGRNNVDSFQMMLGVNTSAIVLTIIQLIALGDIPVVMEFLRINPNALQYNIFTAITSATGQMFIFYTIKEFGPIVFTIMMTTRQMFSIVLSAIIFGHVISPSAAMGALLVFAVLFYQIQKKYKAQHEKKRQSKPVEHEPLIESAAKEAELVKV</sequence>
<dbReference type="SUPFAM" id="SSF103481">
    <property type="entry name" value="Multidrug resistance efflux transporter EmrE"/>
    <property type="match status" value="2"/>
</dbReference>
<evidence type="ECO:0000256" key="6">
    <source>
        <dbReference type="SAM" id="Phobius"/>
    </source>
</evidence>
<evidence type="ECO:0000256" key="2">
    <source>
        <dbReference type="ARBA" id="ARBA00022448"/>
    </source>
</evidence>
<keyword evidence="2" id="KW-0813">Transport</keyword>
<evidence type="ECO:0000256" key="5">
    <source>
        <dbReference type="ARBA" id="ARBA00023136"/>
    </source>
</evidence>
<dbReference type="OrthoDB" id="10035043at2759"/>
<organism evidence="7 8">
    <name type="scientific">Fistulifera solaris</name>
    <name type="common">Oleaginous diatom</name>
    <dbReference type="NCBI Taxonomy" id="1519565"/>
    <lineage>
        <taxon>Eukaryota</taxon>
        <taxon>Sar</taxon>
        <taxon>Stramenopiles</taxon>
        <taxon>Ochrophyta</taxon>
        <taxon>Bacillariophyta</taxon>
        <taxon>Bacillariophyceae</taxon>
        <taxon>Bacillariophycidae</taxon>
        <taxon>Naviculales</taxon>
        <taxon>Naviculaceae</taxon>
        <taxon>Fistulifera</taxon>
    </lineage>
</organism>
<reference evidence="7 8" key="1">
    <citation type="journal article" date="2015" name="Plant Cell">
        <title>Oil accumulation by the oleaginous diatom Fistulifera solaris as revealed by the genome and transcriptome.</title>
        <authorList>
            <person name="Tanaka T."/>
            <person name="Maeda Y."/>
            <person name="Veluchamy A."/>
            <person name="Tanaka M."/>
            <person name="Abida H."/>
            <person name="Marechal E."/>
            <person name="Bowler C."/>
            <person name="Muto M."/>
            <person name="Sunaga Y."/>
            <person name="Tanaka M."/>
            <person name="Yoshino T."/>
            <person name="Taniguchi T."/>
            <person name="Fukuda Y."/>
            <person name="Nemoto M."/>
            <person name="Matsumoto M."/>
            <person name="Wong P.S."/>
            <person name="Aburatani S."/>
            <person name="Fujibuchi W."/>
        </authorList>
    </citation>
    <scope>NUCLEOTIDE SEQUENCE [LARGE SCALE GENOMIC DNA]</scope>
    <source>
        <strain evidence="7 8">JPCC DA0580</strain>
    </source>
</reference>
<feature type="transmembrane region" description="Helical" evidence="6">
    <location>
        <begin position="98"/>
        <end position="120"/>
    </location>
</feature>